<feature type="compositionally biased region" description="Polar residues" evidence="1">
    <location>
        <begin position="88"/>
        <end position="99"/>
    </location>
</feature>
<protein>
    <submittedName>
        <fullName evidence="2">Uncharacterized protein</fullName>
    </submittedName>
</protein>
<keyword evidence="3" id="KW-1185">Reference proteome</keyword>
<accession>A0A821XDM3</accession>
<sequence>MLKNLWLSRMPSGQGSLSRVPGPGNRQFSSHCRQHNREQQDRQSRSHCWSIISSTTDACCSRHIHGVHAAIEQAHARSCGTPQRGARSRTSQESQSPKLQEQVRVAQKKDSRGSRVALQVPIPVEEEREEVRGTLRLA</sequence>
<name>A0A821XDM3_9NEOP</name>
<evidence type="ECO:0000313" key="3">
    <source>
        <dbReference type="Proteomes" id="UP000663880"/>
    </source>
</evidence>
<organism evidence="2 3">
    <name type="scientific">Pieris macdunnoughi</name>
    <dbReference type="NCBI Taxonomy" id="345717"/>
    <lineage>
        <taxon>Eukaryota</taxon>
        <taxon>Metazoa</taxon>
        <taxon>Ecdysozoa</taxon>
        <taxon>Arthropoda</taxon>
        <taxon>Hexapoda</taxon>
        <taxon>Insecta</taxon>
        <taxon>Pterygota</taxon>
        <taxon>Neoptera</taxon>
        <taxon>Endopterygota</taxon>
        <taxon>Lepidoptera</taxon>
        <taxon>Glossata</taxon>
        <taxon>Ditrysia</taxon>
        <taxon>Papilionoidea</taxon>
        <taxon>Pieridae</taxon>
        <taxon>Pierinae</taxon>
        <taxon>Pieris</taxon>
    </lineage>
</organism>
<reference evidence="2" key="1">
    <citation type="submission" date="2021-02" db="EMBL/GenBank/DDBJ databases">
        <authorList>
            <person name="Steward A R."/>
        </authorList>
    </citation>
    <scope>NUCLEOTIDE SEQUENCE</scope>
</reference>
<dbReference type="AlphaFoldDB" id="A0A821XDM3"/>
<dbReference type="EMBL" id="CAJOBZ010000066">
    <property type="protein sequence ID" value="CAF4940446.1"/>
    <property type="molecule type" value="Genomic_DNA"/>
</dbReference>
<comment type="caution">
    <text evidence="2">The sequence shown here is derived from an EMBL/GenBank/DDBJ whole genome shotgun (WGS) entry which is preliminary data.</text>
</comment>
<feature type="compositionally biased region" description="Basic and acidic residues" evidence="1">
    <location>
        <begin position="35"/>
        <end position="44"/>
    </location>
</feature>
<feature type="region of interest" description="Disordered" evidence="1">
    <location>
        <begin position="75"/>
        <end position="117"/>
    </location>
</feature>
<evidence type="ECO:0000313" key="2">
    <source>
        <dbReference type="EMBL" id="CAF4940446.1"/>
    </source>
</evidence>
<proteinExistence type="predicted"/>
<evidence type="ECO:0000256" key="1">
    <source>
        <dbReference type="SAM" id="MobiDB-lite"/>
    </source>
</evidence>
<gene>
    <name evidence="2" type="ORF">PMACD_LOCUS14678</name>
</gene>
<dbReference type="Proteomes" id="UP000663880">
    <property type="component" value="Unassembled WGS sequence"/>
</dbReference>
<feature type="region of interest" description="Disordered" evidence="1">
    <location>
        <begin position="1"/>
        <end position="45"/>
    </location>
</feature>